<proteinExistence type="predicted"/>
<evidence type="ECO:0000313" key="2">
    <source>
        <dbReference type="EMBL" id="MBI5169245.1"/>
    </source>
</evidence>
<feature type="chain" id="PRO_5037275052" evidence="1">
    <location>
        <begin position="29"/>
        <end position="287"/>
    </location>
</feature>
<dbReference type="EMBL" id="JACRIW010000047">
    <property type="protein sequence ID" value="MBI5169245.1"/>
    <property type="molecule type" value="Genomic_DNA"/>
</dbReference>
<feature type="signal peptide" evidence="1">
    <location>
        <begin position="1"/>
        <end position="28"/>
    </location>
</feature>
<accession>A0A933SCM3</accession>
<evidence type="ECO:0000313" key="3">
    <source>
        <dbReference type="Proteomes" id="UP000696931"/>
    </source>
</evidence>
<keyword evidence="1" id="KW-0732">Signal</keyword>
<reference evidence="2" key="1">
    <citation type="submission" date="2020-07" db="EMBL/GenBank/DDBJ databases">
        <title>Huge and variable diversity of episymbiotic CPR bacteria and DPANN archaea in groundwater ecosystems.</title>
        <authorList>
            <person name="He C.Y."/>
            <person name="Keren R."/>
            <person name="Whittaker M."/>
            <person name="Farag I.F."/>
            <person name="Doudna J."/>
            <person name="Cate J.H.D."/>
            <person name="Banfield J.F."/>
        </authorList>
    </citation>
    <scope>NUCLEOTIDE SEQUENCE</scope>
    <source>
        <strain evidence="2">NC_groundwater_1813_Pr3_B-0.1um_71_17</strain>
    </source>
</reference>
<organism evidence="2 3">
    <name type="scientific">Eiseniibacteriota bacterium</name>
    <dbReference type="NCBI Taxonomy" id="2212470"/>
    <lineage>
        <taxon>Bacteria</taxon>
        <taxon>Candidatus Eiseniibacteriota</taxon>
    </lineage>
</organism>
<protein>
    <submittedName>
        <fullName evidence="2">Uncharacterized protein</fullName>
    </submittedName>
</protein>
<sequence length="287" mass="29981">MSASRQPARLLAAALLAAISLTATMASADAGGPEQAGVRTALSDAGLLNDPLALAGAVTTLGDVRITHHLRTSEPQIDVTWDAQDAAGRPVLATVRVARRITGKLDIERADAEGLARFARKDVDDDAVRQVTLRREGDRWRVSAMSAEVLASRGGRTQLPLVDLNTHAVSSGHLSVLSDLDELAVLPQTCAVTQAGDVVRVFVSGVAKDAVVTVFANGRSYAAKSDGEAHFEAAVSLPGDARLQSIGVTVYSRASVFDPSAPADSRTWILPILVGAPPALGEQYFGS</sequence>
<name>A0A933SCM3_UNCEI</name>
<evidence type="ECO:0000256" key="1">
    <source>
        <dbReference type="SAM" id="SignalP"/>
    </source>
</evidence>
<gene>
    <name evidence="2" type="ORF">HZA61_07135</name>
</gene>
<dbReference type="Proteomes" id="UP000696931">
    <property type="component" value="Unassembled WGS sequence"/>
</dbReference>
<comment type="caution">
    <text evidence="2">The sequence shown here is derived from an EMBL/GenBank/DDBJ whole genome shotgun (WGS) entry which is preliminary data.</text>
</comment>
<dbReference type="AlphaFoldDB" id="A0A933SCM3"/>